<organism evidence="2">
    <name type="scientific">Wolbachia endosymbiont of Aleurodicus floccissimus</name>
    <dbReference type="NCBI Taxonomy" id="2152762"/>
    <lineage>
        <taxon>Bacteria</taxon>
        <taxon>Pseudomonadati</taxon>
        <taxon>Pseudomonadota</taxon>
        <taxon>Alphaproteobacteria</taxon>
        <taxon>Rickettsiales</taxon>
        <taxon>Anaplasmataceae</taxon>
        <taxon>Wolbachieae</taxon>
        <taxon>Wolbachia</taxon>
    </lineage>
</organism>
<dbReference type="EMBL" id="OUNF01000298">
    <property type="protein sequence ID" value="SPP34274.1"/>
    <property type="molecule type" value="Genomic_DNA"/>
</dbReference>
<evidence type="ECO:0000313" key="2">
    <source>
        <dbReference type="EMBL" id="SPP34274.1"/>
    </source>
</evidence>
<keyword evidence="1" id="KW-1133">Transmembrane helix</keyword>
<feature type="transmembrane region" description="Helical" evidence="1">
    <location>
        <begin position="100"/>
        <end position="122"/>
    </location>
</feature>
<reference evidence="2" key="1">
    <citation type="submission" date="2018-04" db="EMBL/GenBank/DDBJ databases">
        <authorList>
            <person name="Go L.Y."/>
            <person name="Mitchell J.A."/>
        </authorList>
    </citation>
    <scope>NUCLEOTIDE SEQUENCE</scope>
    <source>
        <strain evidence="2">WBAF</strain>
    </source>
</reference>
<sequence>MGGSNEKVDYTELSKSSISDKIKPKRKVEFCQQVQVKEIPLEGKKGACKRYKEKKEKQKHELNKKPQLWERGAAIIVPPVIGLLGGLITLTLITEEISSPFLIAALAAIAITAAIYELEYLLKPELLEKPGKTLKDLVTDSFVKEEKNSRTVSQ</sequence>
<evidence type="ECO:0000256" key="1">
    <source>
        <dbReference type="SAM" id="Phobius"/>
    </source>
</evidence>
<protein>
    <submittedName>
        <fullName evidence="2">Uncharacterized protein</fullName>
    </submittedName>
</protein>
<dbReference type="AlphaFoldDB" id="A0A3B0JIJ2"/>
<accession>A0A3B0JIJ2</accession>
<keyword evidence="1" id="KW-0472">Membrane</keyword>
<name>A0A3B0JIJ2_9RICK</name>
<gene>
    <name evidence="2" type="ORF">WBAF_1133</name>
</gene>
<feature type="transmembrane region" description="Helical" evidence="1">
    <location>
        <begin position="73"/>
        <end position="94"/>
    </location>
</feature>
<keyword evidence="1" id="KW-0812">Transmembrane</keyword>
<proteinExistence type="predicted"/>